<proteinExistence type="inferred from homology"/>
<evidence type="ECO:0000256" key="4">
    <source>
        <dbReference type="ARBA" id="ARBA00022777"/>
    </source>
</evidence>
<dbReference type="InterPro" id="IPR000577">
    <property type="entry name" value="Carb_kinase_FGGY"/>
</dbReference>
<dbReference type="PANTHER" id="PTHR10196">
    <property type="entry name" value="SUGAR KINASE"/>
    <property type="match status" value="1"/>
</dbReference>
<evidence type="ECO:0000313" key="11">
    <source>
        <dbReference type="Proteomes" id="UP001165395"/>
    </source>
</evidence>
<dbReference type="SUPFAM" id="SSF53067">
    <property type="entry name" value="Actin-like ATPase domain"/>
    <property type="match status" value="2"/>
</dbReference>
<dbReference type="InterPro" id="IPR018485">
    <property type="entry name" value="FGGY_C"/>
</dbReference>
<dbReference type="InterPro" id="IPR018484">
    <property type="entry name" value="FGGY_N"/>
</dbReference>
<keyword evidence="5" id="KW-0067">ATP-binding</keyword>
<comment type="caution">
    <text evidence="10">The sequence shown here is derived from an EMBL/GenBank/DDBJ whole genome shotgun (WGS) entry which is preliminary data.</text>
</comment>
<dbReference type="EMBL" id="JAJBZT010000002">
    <property type="protein sequence ID" value="MCB6182878.1"/>
    <property type="molecule type" value="Genomic_DNA"/>
</dbReference>
<dbReference type="PIRSF" id="PIRSF000538">
    <property type="entry name" value="GlpK"/>
    <property type="match status" value="1"/>
</dbReference>
<dbReference type="Gene3D" id="3.30.420.40">
    <property type="match status" value="2"/>
</dbReference>
<evidence type="ECO:0000256" key="6">
    <source>
        <dbReference type="ARBA" id="ARBA00043149"/>
    </source>
</evidence>
<reference evidence="10" key="1">
    <citation type="submission" date="2021-10" db="EMBL/GenBank/DDBJ databases">
        <title>The complete genome sequence of Leeia sp. TBRC 13508.</title>
        <authorList>
            <person name="Charoenyingcharoen P."/>
            <person name="Yukphan P."/>
        </authorList>
    </citation>
    <scope>NUCLEOTIDE SEQUENCE</scope>
    <source>
        <strain evidence="10">TBRC 13508</strain>
    </source>
</reference>
<keyword evidence="4 7" id="KW-0418">Kinase</keyword>
<feature type="domain" description="Carbohydrate kinase FGGY N-terminal" evidence="8">
    <location>
        <begin position="4"/>
        <end position="239"/>
    </location>
</feature>
<dbReference type="PROSITE" id="PS00445">
    <property type="entry name" value="FGGY_KINASES_2"/>
    <property type="match status" value="1"/>
</dbReference>
<dbReference type="InterPro" id="IPR043129">
    <property type="entry name" value="ATPase_NBD"/>
</dbReference>
<dbReference type="Pfam" id="PF00370">
    <property type="entry name" value="FGGY_N"/>
    <property type="match status" value="1"/>
</dbReference>
<keyword evidence="11" id="KW-1185">Reference proteome</keyword>
<evidence type="ECO:0000256" key="1">
    <source>
        <dbReference type="ARBA" id="ARBA00009156"/>
    </source>
</evidence>
<dbReference type="Proteomes" id="UP001165395">
    <property type="component" value="Unassembled WGS sequence"/>
</dbReference>
<dbReference type="InterPro" id="IPR018483">
    <property type="entry name" value="Carb_kinase_FGGY_CS"/>
</dbReference>
<keyword evidence="3" id="KW-0547">Nucleotide-binding</keyword>
<name>A0ABS8D4F8_9NEIS</name>
<evidence type="ECO:0000313" key="10">
    <source>
        <dbReference type="EMBL" id="MCB6182878.1"/>
    </source>
</evidence>
<comment type="similarity">
    <text evidence="1 7">Belongs to the FGGY kinase family.</text>
</comment>
<evidence type="ECO:0000256" key="2">
    <source>
        <dbReference type="ARBA" id="ARBA00022679"/>
    </source>
</evidence>
<dbReference type="Pfam" id="PF02782">
    <property type="entry name" value="FGGY_C"/>
    <property type="match status" value="1"/>
</dbReference>
<keyword evidence="2 7" id="KW-0808">Transferase</keyword>
<gene>
    <name evidence="10" type="ORF">LIN78_04850</name>
</gene>
<accession>A0ABS8D4F8</accession>
<evidence type="ECO:0000259" key="9">
    <source>
        <dbReference type="Pfam" id="PF02782"/>
    </source>
</evidence>
<sequence length="485" mass="52361">MRKILAIDQGTTLTKAYLLDEAGGFTEVGRLPHQTMHPQAGWVEQDAEALLHNIQTLIRMAGKFDALALAHQGETVVASDAETGLPLYPAIVWQDQRTQAWLEEERLKGLEQETLSRAGLPLDAYFSASKLRWLFHEVPAVKAAYQANRLRLSTSDAFFVSRLTGHYSTDTSSASRTSLANLHTANWDDHLCDRFGVPTATLPTIRPTVADFGRLSIGSESDGAPLVAVVVDQQAALFGHQCQQAGDMKITFGTGAFALALTGEKPHLHAGDGLLPTLAWTLPSRAGGVVNTTYAVDGGMYTAGAAIEWLKGLGLFSDYAELSTYQGPSALARGLVFVPALAGLACPYWDRHAAGQWMGMRQDTTKADLCRAVVEGIALRAAEIVDTLSAIQPHLGQLSIDGGITKNPYFCQFFTDLLQRPVTVFSHADITSLGTARLGSLALDSAAFQPAELLQQVYQPGAPTLAALRPRFHQALNMCRGWFSS</sequence>
<evidence type="ECO:0000256" key="5">
    <source>
        <dbReference type="ARBA" id="ARBA00022840"/>
    </source>
</evidence>
<organism evidence="10 11">
    <name type="scientific">Leeia speluncae</name>
    <dbReference type="NCBI Taxonomy" id="2884804"/>
    <lineage>
        <taxon>Bacteria</taxon>
        <taxon>Pseudomonadati</taxon>
        <taxon>Pseudomonadota</taxon>
        <taxon>Betaproteobacteria</taxon>
        <taxon>Neisseriales</taxon>
        <taxon>Leeiaceae</taxon>
        <taxon>Leeia</taxon>
    </lineage>
</organism>
<evidence type="ECO:0000256" key="3">
    <source>
        <dbReference type="ARBA" id="ARBA00022741"/>
    </source>
</evidence>
<dbReference type="PANTHER" id="PTHR10196:SF69">
    <property type="entry name" value="GLYCEROL KINASE"/>
    <property type="match status" value="1"/>
</dbReference>
<feature type="domain" description="Carbohydrate kinase FGGY C-terminal" evidence="9">
    <location>
        <begin position="248"/>
        <end position="442"/>
    </location>
</feature>
<dbReference type="RefSeq" id="WP_227179051.1">
    <property type="nucleotide sequence ID" value="NZ_JAJBZT010000002.1"/>
</dbReference>
<evidence type="ECO:0000256" key="7">
    <source>
        <dbReference type="RuleBase" id="RU003733"/>
    </source>
</evidence>
<protein>
    <recommendedName>
        <fullName evidence="6">ATP:glycerol 3-phosphotransferase</fullName>
    </recommendedName>
</protein>
<evidence type="ECO:0000259" key="8">
    <source>
        <dbReference type="Pfam" id="PF00370"/>
    </source>
</evidence>